<dbReference type="OrthoDB" id="4026337at2759"/>
<keyword evidence="4" id="KW-1185">Reference proteome</keyword>
<accession>A0A8J5UFC8</accession>
<proteinExistence type="predicted"/>
<dbReference type="RefSeq" id="XP_049262156.1">
    <property type="nucleotide sequence ID" value="XM_049408495.1"/>
</dbReference>
<comment type="caution">
    <text evidence="3">The sequence shown here is derived from an EMBL/GenBank/DDBJ whole genome shotgun (WGS) entry which is preliminary data.</text>
</comment>
<dbReference type="GeneID" id="73471326"/>
<sequence>MKLLSLIIIAACQPSLFISASPVPFKNSVEVVFTPQDLKHAADYTLWKIPVVKDNLKTTVKQKVLNRMLTKELQEANPNAGLYPPGSPYQINNNPNPMLNQMNRPPMPNQIINHPMYTNQMKPNPANTHVQMQLPIAKPIKAIQIDTVKANGIVNSILKGPSPTEELSFQVVGIQKEDEKNKEESDESEDDDEEDEEDDGKLGYSVPSRIKNGKHDFGVKYYEANSLAKKDPFYDK</sequence>
<evidence type="ECO:0000313" key="4">
    <source>
        <dbReference type="Proteomes" id="UP000694255"/>
    </source>
</evidence>
<reference evidence="3 4" key="1">
    <citation type="journal article" date="2021" name="DNA Res.">
        <title>Genome analysis of Candida subhashii reveals its hybrid nature and dual mitochondrial genome conformations.</title>
        <authorList>
            <person name="Mixao V."/>
            <person name="Hegedusova E."/>
            <person name="Saus E."/>
            <person name="Pryszcz L.P."/>
            <person name="Cillingova A."/>
            <person name="Nosek J."/>
            <person name="Gabaldon T."/>
        </authorList>
    </citation>
    <scope>NUCLEOTIDE SEQUENCE [LARGE SCALE GENOMIC DNA]</scope>
    <source>
        <strain evidence="3 4">CBS 10753</strain>
    </source>
</reference>
<organism evidence="3 4">
    <name type="scientific">[Candida] subhashii</name>
    <dbReference type="NCBI Taxonomy" id="561895"/>
    <lineage>
        <taxon>Eukaryota</taxon>
        <taxon>Fungi</taxon>
        <taxon>Dikarya</taxon>
        <taxon>Ascomycota</taxon>
        <taxon>Saccharomycotina</taxon>
        <taxon>Pichiomycetes</taxon>
        <taxon>Debaryomycetaceae</taxon>
        <taxon>Spathaspora</taxon>
    </lineage>
</organism>
<dbReference type="AlphaFoldDB" id="A0A8J5UFC8"/>
<dbReference type="Proteomes" id="UP000694255">
    <property type="component" value="Unassembled WGS sequence"/>
</dbReference>
<protein>
    <submittedName>
        <fullName evidence="3">Uncharacterized protein</fullName>
    </submittedName>
</protein>
<feature type="region of interest" description="Disordered" evidence="1">
    <location>
        <begin position="173"/>
        <end position="213"/>
    </location>
</feature>
<evidence type="ECO:0000256" key="2">
    <source>
        <dbReference type="SAM" id="SignalP"/>
    </source>
</evidence>
<evidence type="ECO:0000313" key="3">
    <source>
        <dbReference type="EMBL" id="KAG7661923.1"/>
    </source>
</evidence>
<feature type="compositionally biased region" description="Acidic residues" evidence="1">
    <location>
        <begin position="184"/>
        <end position="199"/>
    </location>
</feature>
<dbReference type="EMBL" id="JAGSYN010000187">
    <property type="protein sequence ID" value="KAG7661923.1"/>
    <property type="molecule type" value="Genomic_DNA"/>
</dbReference>
<gene>
    <name evidence="3" type="ORF">J8A68_004526</name>
</gene>
<name>A0A8J5UFC8_9ASCO</name>
<keyword evidence="2" id="KW-0732">Signal</keyword>
<feature type="signal peptide" evidence="2">
    <location>
        <begin position="1"/>
        <end position="20"/>
    </location>
</feature>
<feature type="chain" id="PRO_5035270236" evidence="2">
    <location>
        <begin position="21"/>
        <end position="236"/>
    </location>
</feature>
<evidence type="ECO:0000256" key="1">
    <source>
        <dbReference type="SAM" id="MobiDB-lite"/>
    </source>
</evidence>